<evidence type="ECO:0000313" key="5">
    <source>
        <dbReference type="EMBL" id="GAC67583.1"/>
    </source>
</evidence>
<organism evidence="5 6">
    <name type="scientific">Gordonia soli NBRC 108243</name>
    <dbReference type="NCBI Taxonomy" id="1223545"/>
    <lineage>
        <taxon>Bacteria</taxon>
        <taxon>Bacillati</taxon>
        <taxon>Actinomycetota</taxon>
        <taxon>Actinomycetes</taxon>
        <taxon>Mycobacteriales</taxon>
        <taxon>Gordoniaceae</taxon>
        <taxon>Gordonia</taxon>
    </lineage>
</organism>
<dbReference type="GO" id="GO:0003700">
    <property type="term" value="F:DNA-binding transcription factor activity"/>
    <property type="evidence" value="ECO:0007669"/>
    <property type="project" value="InterPro"/>
</dbReference>
<keyword evidence="6" id="KW-1185">Reference proteome</keyword>
<dbReference type="AlphaFoldDB" id="M0QG71"/>
<dbReference type="SMART" id="SM00345">
    <property type="entry name" value="HTH_GNTR"/>
    <property type="match status" value="1"/>
</dbReference>
<dbReference type="PROSITE" id="PS50949">
    <property type="entry name" value="HTH_GNTR"/>
    <property type="match status" value="1"/>
</dbReference>
<dbReference type="GO" id="GO:0003677">
    <property type="term" value="F:DNA binding"/>
    <property type="evidence" value="ECO:0007669"/>
    <property type="project" value="UniProtKB-KW"/>
</dbReference>
<dbReference type="Pfam" id="PF07729">
    <property type="entry name" value="FCD"/>
    <property type="match status" value="1"/>
</dbReference>
<dbReference type="SUPFAM" id="SSF48008">
    <property type="entry name" value="GntR ligand-binding domain-like"/>
    <property type="match status" value="1"/>
</dbReference>
<protein>
    <submittedName>
        <fullName evidence="5">Putative GntR family transcriptional regulator</fullName>
    </submittedName>
</protein>
<evidence type="ECO:0000256" key="1">
    <source>
        <dbReference type="ARBA" id="ARBA00023015"/>
    </source>
</evidence>
<dbReference type="InterPro" id="IPR008920">
    <property type="entry name" value="TF_FadR/GntR_C"/>
</dbReference>
<accession>M0QG71</accession>
<dbReference type="PANTHER" id="PTHR43537">
    <property type="entry name" value="TRANSCRIPTIONAL REGULATOR, GNTR FAMILY"/>
    <property type="match status" value="1"/>
</dbReference>
<dbReference type="SMART" id="SM00895">
    <property type="entry name" value="FCD"/>
    <property type="match status" value="1"/>
</dbReference>
<keyword evidence="2" id="KW-0238">DNA-binding</keyword>
<dbReference type="InterPro" id="IPR000524">
    <property type="entry name" value="Tscrpt_reg_HTH_GntR"/>
</dbReference>
<evidence type="ECO:0000256" key="2">
    <source>
        <dbReference type="ARBA" id="ARBA00023125"/>
    </source>
</evidence>
<evidence type="ECO:0000259" key="4">
    <source>
        <dbReference type="PROSITE" id="PS50949"/>
    </source>
</evidence>
<dbReference type="Gene3D" id="1.10.10.10">
    <property type="entry name" value="Winged helix-like DNA-binding domain superfamily/Winged helix DNA-binding domain"/>
    <property type="match status" value="1"/>
</dbReference>
<proteinExistence type="predicted"/>
<gene>
    <name evidence="5" type="ORF">GS4_08_01680</name>
</gene>
<evidence type="ECO:0000313" key="6">
    <source>
        <dbReference type="Proteomes" id="UP000011666"/>
    </source>
</evidence>
<dbReference type="PANTHER" id="PTHR43537:SF24">
    <property type="entry name" value="GLUCONATE OPERON TRANSCRIPTIONAL REPRESSOR"/>
    <property type="match status" value="1"/>
</dbReference>
<evidence type="ECO:0000256" key="3">
    <source>
        <dbReference type="ARBA" id="ARBA00023163"/>
    </source>
</evidence>
<dbReference type="Gene3D" id="1.20.120.530">
    <property type="entry name" value="GntR ligand-binding domain-like"/>
    <property type="match status" value="1"/>
</dbReference>
<dbReference type="Proteomes" id="UP000011666">
    <property type="component" value="Unassembled WGS sequence"/>
</dbReference>
<dbReference type="PRINTS" id="PR00035">
    <property type="entry name" value="HTHGNTR"/>
</dbReference>
<dbReference type="InterPro" id="IPR036388">
    <property type="entry name" value="WH-like_DNA-bd_sf"/>
</dbReference>
<feature type="domain" description="HTH gntR-type" evidence="4">
    <location>
        <begin position="5"/>
        <end position="72"/>
    </location>
</feature>
<dbReference type="RefSeq" id="WP_007618892.1">
    <property type="nucleotide sequence ID" value="NZ_BANX01000008.1"/>
</dbReference>
<dbReference type="EMBL" id="BANX01000008">
    <property type="protein sequence ID" value="GAC67583.1"/>
    <property type="molecule type" value="Genomic_DNA"/>
</dbReference>
<sequence>MSKESSAAERVYQEVKDLILTSRLPGGELVSEGEIATRCSVSRTPVREAFLRLETEGWMRLYPKRGALVVPIADREARDVLDARLLLEIHAVERVVVDHLSVATLGTALRANLAAHRAADRADLGEFTRLDLEFHQLIVAAADNPLLSDFYQGLGERHRRMVTASVRRDDQVTDRILADHTELAELIEDLDARRFGTRLARHMTEVHAVPGTSGDRRSAGEDA</sequence>
<reference evidence="5 6" key="1">
    <citation type="submission" date="2013-01" db="EMBL/GenBank/DDBJ databases">
        <title>Whole genome shotgun sequence of Gordonia soli NBRC 108243.</title>
        <authorList>
            <person name="Isaki-Nakamura S."/>
            <person name="Hosoyama A."/>
            <person name="Tsuchikane K."/>
            <person name="Ando Y."/>
            <person name="Baba S."/>
            <person name="Ohji S."/>
            <person name="Hamada M."/>
            <person name="Tamura T."/>
            <person name="Yamazoe A."/>
            <person name="Yamazaki S."/>
            <person name="Fujita N."/>
        </authorList>
    </citation>
    <scope>NUCLEOTIDE SEQUENCE [LARGE SCALE GENOMIC DNA]</scope>
    <source>
        <strain evidence="5 6">NBRC 108243</strain>
    </source>
</reference>
<dbReference type="SUPFAM" id="SSF46785">
    <property type="entry name" value="Winged helix' DNA-binding domain"/>
    <property type="match status" value="1"/>
</dbReference>
<keyword evidence="3" id="KW-0804">Transcription</keyword>
<name>M0QG71_9ACTN</name>
<keyword evidence="1" id="KW-0805">Transcription regulation</keyword>
<dbReference type="STRING" id="1223545.GS4_08_01680"/>
<dbReference type="InterPro" id="IPR011711">
    <property type="entry name" value="GntR_C"/>
</dbReference>
<dbReference type="OrthoDB" id="3186208at2"/>
<comment type="caution">
    <text evidence="5">The sequence shown here is derived from an EMBL/GenBank/DDBJ whole genome shotgun (WGS) entry which is preliminary data.</text>
</comment>
<dbReference type="InterPro" id="IPR036390">
    <property type="entry name" value="WH_DNA-bd_sf"/>
</dbReference>
<dbReference type="Pfam" id="PF00392">
    <property type="entry name" value="GntR"/>
    <property type="match status" value="1"/>
</dbReference>
<dbReference type="eggNOG" id="COG1802">
    <property type="taxonomic scope" value="Bacteria"/>
</dbReference>